<protein>
    <recommendedName>
        <fullName evidence="4">Arm DNA-binding domain-containing protein</fullName>
    </recommendedName>
</protein>
<comment type="caution">
    <text evidence="2">The sequence shown here is derived from an EMBL/GenBank/DDBJ whole genome shotgun (WGS) entry which is preliminary data.</text>
</comment>
<evidence type="ECO:0008006" key="4">
    <source>
        <dbReference type="Google" id="ProtNLM"/>
    </source>
</evidence>
<evidence type="ECO:0000313" key="3">
    <source>
        <dbReference type="Proteomes" id="UP001549031"/>
    </source>
</evidence>
<accession>A0ABV2H4R3</accession>
<gene>
    <name evidence="2" type="ORF">ABID21_001349</name>
</gene>
<evidence type="ECO:0000256" key="1">
    <source>
        <dbReference type="SAM" id="MobiDB-lite"/>
    </source>
</evidence>
<organism evidence="2 3">
    <name type="scientific">Pseudorhizobium tarimense</name>
    <dbReference type="NCBI Taxonomy" id="1079109"/>
    <lineage>
        <taxon>Bacteria</taxon>
        <taxon>Pseudomonadati</taxon>
        <taxon>Pseudomonadota</taxon>
        <taxon>Alphaproteobacteria</taxon>
        <taxon>Hyphomicrobiales</taxon>
        <taxon>Rhizobiaceae</taxon>
        <taxon>Rhizobium/Agrobacterium group</taxon>
        <taxon>Pseudorhizobium</taxon>
    </lineage>
</organism>
<keyword evidence="3" id="KW-1185">Reference proteome</keyword>
<name>A0ABV2H4R3_9HYPH</name>
<dbReference type="EMBL" id="JBEPLJ010000004">
    <property type="protein sequence ID" value="MET3585247.1"/>
    <property type="molecule type" value="Genomic_DNA"/>
</dbReference>
<dbReference type="Proteomes" id="UP001549031">
    <property type="component" value="Unassembled WGS sequence"/>
</dbReference>
<evidence type="ECO:0000313" key="2">
    <source>
        <dbReference type="EMBL" id="MET3585247.1"/>
    </source>
</evidence>
<reference evidence="2 3" key="1">
    <citation type="submission" date="2024-06" db="EMBL/GenBank/DDBJ databases">
        <title>Genomic Encyclopedia of Type Strains, Phase IV (KMG-IV): sequencing the most valuable type-strain genomes for metagenomic binning, comparative biology and taxonomic classification.</title>
        <authorList>
            <person name="Goeker M."/>
        </authorList>
    </citation>
    <scope>NUCLEOTIDE SEQUENCE [LARGE SCALE GENOMIC DNA]</scope>
    <source>
        <strain evidence="2 3">DSM 105042</strain>
    </source>
</reference>
<proteinExistence type="predicted"/>
<feature type="compositionally biased region" description="Basic and acidic residues" evidence="1">
    <location>
        <begin position="91"/>
        <end position="108"/>
    </location>
</feature>
<feature type="region of interest" description="Disordered" evidence="1">
    <location>
        <begin position="78"/>
        <end position="116"/>
    </location>
</feature>
<sequence length="116" mass="13201">MQGKLVGVHKVTIRKKGQEPLVYYYAWRGKGAPRKMAKPGTKAFTKKYIRLTKDWQKEANAGTIGSLVDEFLQSPHFTRLPRRHAATMNDSLERSGRSSRRSRSERWKPAAAGRSS</sequence>